<evidence type="ECO:0000256" key="9">
    <source>
        <dbReference type="ARBA" id="ARBA00031484"/>
    </source>
</evidence>
<dbReference type="Gene3D" id="3.10.50.40">
    <property type="match status" value="1"/>
</dbReference>
<proteinExistence type="inferred from homology"/>
<evidence type="ECO:0000256" key="6">
    <source>
        <dbReference type="ARBA" id="ARBA00023110"/>
    </source>
</evidence>
<dbReference type="PROSITE" id="PS50198">
    <property type="entry name" value="PPIC_PPIASE_2"/>
    <property type="match status" value="1"/>
</dbReference>
<dbReference type="RefSeq" id="WP_244602605.1">
    <property type="nucleotide sequence ID" value="NZ_FUIG01000013.1"/>
</dbReference>
<accession>A0A2P9ABB7</accession>
<sequence length="298" mass="32884">MELADMKLLREPLLHFAVAGLILFSGYSWFSEPQPDADGVEPVQVGQGEVEWLKKLYQNQWLRPPDMQELQGLVTDLVNEELLAREAEAMGLGEDDIIIRRRLAQKLKFLVEDTARLAQPTDSDLRSYFEANRPKFVKSPRISFSHIYFNPANRTDATGDAAAALAGLATGTSADAASTMGDRFLLGPDMTHADRQSVSGTFGDEFADSLLAAEAGQWTGPLESGYGTHLVLVTAREAASAPAFEKVRKKVLAEWQHDQQQKASQGYLARLREKYGVELDDNVKALLKPDSGSEVSMR</sequence>
<organism evidence="12 13">
    <name type="scientific">Mesorhizobium delmotii</name>
    <dbReference type="NCBI Taxonomy" id="1631247"/>
    <lineage>
        <taxon>Bacteria</taxon>
        <taxon>Pseudomonadati</taxon>
        <taxon>Pseudomonadota</taxon>
        <taxon>Alphaproteobacteria</taxon>
        <taxon>Hyphomicrobiales</taxon>
        <taxon>Phyllobacteriaceae</taxon>
        <taxon>Mesorhizobium</taxon>
    </lineage>
</organism>
<keyword evidence="13" id="KW-1185">Reference proteome</keyword>
<protein>
    <recommendedName>
        <fullName evidence="4">Parvulin-like PPIase</fullName>
        <ecNumber evidence="3">5.2.1.8</ecNumber>
    </recommendedName>
    <alternativeName>
        <fullName evidence="8">Peptidyl-prolyl cis-trans isomerase plp</fullName>
    </alternativeName>
    <alternativeName>
        <fullName evidence="9">Rotamase plp</fullName>
    </alternativeName>
</protein>
<evidence type="ECO:0000256" key="7">
    <source>
        <dbReference type="ARBA" id="ARBA00023235"/>
    </source>
</evidence>
<evidence type="ECO:0000256" key="10">
    <source>
        <dbReference type="PROSITE-ProRule" id="PRU00278"/>
    </source>
</evidence>
<evidence type="ECO:0000256" key="3">
    <source>
        <dbReference type="ARBA" id="ARBA00013194"/>
    </source>
</evidence>
<evidence type="ECO:0000313" key="12">
    <source>
        <dbReference type="EMBL" id="SJM28442.1"/>
    </source>
</evidence>
<evidence type="ECO:0000256" key="4">
    <source>
        <dbReference type="ARBA" id="ARBA00018370"/>
    </source>
</evidence>
<dbReference type="PANTHER" id="PTHR47245:SF1">
    <property type="entry name" value="FOLDASE PROTEIN PRSA"/>
    <property type="match status" value="1"/>
</dbReference>
<evidence type="ECO:0000256" key="2">
    <source>
        <dbReference type="ARBA" id="ARBA00007656"/>
    </source>
</evidence>
<dbReference type="SUPFAM" id="SSF109998">
    <property type="entry name" value="Triger factor/SurA peptide-binding domain-like"/>
    <property type="match status" value="1"/>
</dbReference>
<dbReference type="GO" id="GO:0003755">
    <property type="term" value="F:peptidyl-prolyl cis-trans isomerase activity"/>
    <property type="evidence" value="ECO:0007669"/>
    <property type="project" value="UniProtKB-KW"/>
</dbReference>
<feature type="domain" description="PpiC" evidence="11">
    <location>
        <begin position="120"/>
        <end position="235"/>
    </location>
</feature>
<reference evidence="13" key="1">
    <citation type="submission" date="2016-12" db="EMBL/GenBank/DDBJ databases">
        <authorList>
            <person name="Brunel B."/>
        </authorList>
    </citation>
    <scope>NUCLEOTIDE SEQUENCE [LARGE SCALE GENOMIC DNA]</scope>
</reference>
<dbReference type="EC" id="5.2.1.8" evidence="3"/>
<evidence type="ECO:0000256" key="8">
    <source>
        <dbReference type="ARBA" id="ARBA00030642"/>
    </source>
</evidence>
<dbReference type="InterPro" id="IPR050245">
    <property type="entry name" value="PrsA_foldase"/>
</dbReference>
<dbReference type="Pfam" id="PF13145">
    <property type="entry name" value="Rotamase_2"/>
    <property type="match status" value="1"/>
</dbReference>
<dbReference type="SUPFAM" id="SSF54534">
    <property type="entry name" value="FKBP-like"/>
    <property type="match status" value="1"/>
</dbReference>
<name>A0A2P9ABB7_9HYPH</name>
<dbReference type="InterPro" id="IPR000297">
    <property type="entry name" value="PPIase_PpiC"/>
</dbReference>
<evidence type="ECO:0000256" key="5">
    <source>
        <dbReference type="ARBA" id="ARBA00022729"/>
    </source>
</evidence>
<evidence type="ECO:0000256" key="1">
    <source>
        <dbReference type="ARBA" id="ARBA00000971"/>
    </source>
</evidence>
<evidence type="ECO:0000259" key="11">
    <source>
        <dbReference type="PROSITE" id="PS50198"/>
    </source>
</evidence>
<dbReference type="EMBL" id="FUIG01000013">
    <property type="protein sequence ID" value="SJM28442.1"/>
    <property type="molecule type" value="Genomic_DNA"/>
</dbReference>
<keyword evidence="6 10" id="KW-0697">Rotamase</keyword>
<keyword evidence="7 10" id="KW-0413">Isomerase</keyword>
<dbReference type="InterPro" id="IPR027304">
    <property type="entry name" value="Trigger_fact/SurA_dom_sf"/>
</dbReference>
<dbReference type="PANTHER" id="PTHR47245">
    <property type="entry name" value="PEPTIDYLPROLYL ISOMERASE"/>
    <property type="match status" value="1"/>
</dbReference>
<dbReference type="AlphaFoldDB" id="A0A2P9ABB7"/>
<dbReference type="Proteomes" id="UP000245698">
    <property type="component" value="Unassembled WGS sequence"/>
</dbReference>
<dbReference type="InterPro" id="IPR046357">
    <property type="entry name" value="PPIase_dom_sf"/>
</dbReference>
<evidence type="ECO:0000313" key="13">
    <source>
        <dbReference type="Proteomes" id="UP000245698"/>
    </source>
</evidence>
<comment type="similarity">
    <text evidence="2">Belongs to the PpiC/parvulin rotamase family.</text>
</comment>
<gene>
    <name evidence="12" type="ORF">BQ8482_110372</name>
</gene>
<keyword evidence="5" id="KW-0732">Signal</keyword>
<comment type="catalytic activity">
    <reaction evidence="1">
        <text>[protein]-peptidylproline (omega=180) = [protein]-peptidylproline (omega=0)</text>
        <dbReference type="Rhea" id="RHEA:16237"/>
        <dbReference type="Rhea" id="RHEA-COMP:10747"/>
        <dbReference type="Rhea" id="RHEA-COMP:10748"/>
        <dbReference type="ChEBI" id="CHEBI:83833"/>
        <dbReference type="ChEBI" id="CHEBI:83834"/>
        <dbReference type="EC" id="5.2.1.8"/>
    </reaction>
</comment>